<name>C6XAA7_METGS</name>
<reference evidence="5" key="1">
    <citation type="submission" date="2009-07" db="EMBL/GenBank/DDBJ databases">
        <title>Complete sequence of chromosome of Methylovorus sp. SIP3-4.</title>
        <authorList>
            <person name="Lucas S."/>
            <person name="Copeland A."/>
            <person name="Lapidus A."/>
            <person name="Glavina del Rio T."/>
            <person name="Tice H."/>
            <person name="Bruce D."/>
            <person name="Goodwin L."/>
            <person name="Pitluck S."/>
            <person name="Clum A."/>
            <person name="Larimer F."/>
            <person name="Land M."/>
            <person name="Hauser L."/>
            <person name="Kyrpides N."/>
            <person name="Mikhailova N."/>
            <person name="Kayluzhnaya M."/>
            <person name="Chistoserdova L."/>
        </authorList>
    </citation>
    <scope>NUCLEOTIDE SEQUENCE [LARGE SCALE GENOMIC DNA]</scope>
    <source>
        <strain evidence="5">SIP3-4</strain>
    </source>
</reference>
<dbReference type="SMART" id="SM00116">
    <property type="entry name" value="CBS"/>
    <property type="match status" value="2"/>
</dbReference>
<gene>
    <name evidence="4" type="ordered locus">Msip34_2411</name>
</gene>
<evidence type="ECO:0000313" key="5">
    <source>
        <dbReference type="Proteomes" id="UP000002743"/>
    </source>
</evidence>
<dbReference type="RefSeq" id="WP_013443116.1">
    <property type="nucleotide sequence ID" value="NC_012969.1"/>
</dbReference>
<dbReference type="InterPro" id="IPR046342">
    <property type="entry name" value="CBS_dom_sf"/>
</dbReference>
<organism evidence="4 5">
    <name type="scientific">Methylovorus glucosotrophus (strain SIP3-4)</name>
    <dbReference type="NCBI Taxonomy" id="582744"/>
    <lineage>
        <taxon>Bacteria</taxon>
        <taxon>Pseudomonadati</taxon>
        <taxon>Pseudomonadota</taxon>
        <taxon>Betaproteobacteria</taxon>
        <taxon>Nitrosomonadales</taxon>
        <taxon>Methylophilaceae</taxon>
        <taxon>Methylovorus</taxon>
    </lineage>
</organism>
<keyword evidence="5" id="KW-1185">Reference proteome</keyword>
<dbReference type="PANTHER" id="PTHR43080">
    <property type="entry name" value="CBS DOMAIN-CONTAINING PROTEIN CBSX3, MITOCHONDRIAL"/>
    <property type="match status" value="1"/>
</dbReference>
<evidence type="ECO:0000313" key="4">
    <source>
        <dbReference type="EMBL" id="ACT51648.1"/>
    </source>
</evidence>
<dbReference type="InterPro" id="IPR000644">
    <property type="entry name" value="CBS_dom"/>
</dbReference>
<accession>C6XAA7</accession>
<dbReference type="Gene3D" id="3.10.580.10">
    <property type="entry name" value="CBS-domain"/>
    <property type="match status" value="1"/>
</dbReference>
<feature type="domain" description="CBS" evidence="3">
    <location>
        <begin position="9"/>
        <end position="67"/>
    </location>
</feature>
<evidence type="ECO:0000259" key="3">
    <source>
        <dbReference type="PROSITE" id="PS51371"/>
    </source>
</evidence>
<protein>
    <submittedName>
        <fullName evidence="4">Putative signal transduction protein with CBS domains</fullName>
    </submittedName>
</protein>
<feature type="domain" description="CBS" evidence="3">
    <location>
        <begin position="76"/>
        <end position="132"/>
    </location>
</feature>
<dbReference type="InterPro" id="IPR051257">
    <property type="entry name" value="Diverse_CBS-Domain"/>
</dbReference>
<dbReference type="Proteomes" id="UP000002743">
    <property type="component" value="Chromosome"/>
</dbReference>
<dbReference type="PANTHER" id="PTHR43080:SF2">
    <property type="entry name" value="CBS DOMAIN-CONTAINING PROTEIN"/>
    <property type="match status" value="1"/>
</dbReference>
<sequence>MKTVRQLLEEKGNTILSVGPDSLVYDALKIMAEYRVGALLVMRGQALVGIFSERDYAREVVLKGKTSKTTPVSDIMSHQVITVSPDQTVDECMNLMSGKRIRHLPVIEHGQVVGVLSIGDLVKATIEYQQFLIQQLESYIQS</sequence>
<evidence type="ECO:0000256" key="1">
    <source>
        <dbReference type="ARBA" id="ARBA00023122"/>
    </source>
</evidence>
<dbReference type="KEGG" id="mei:Msip34_2411"/>
<evidence type="ECO:0000256" key="2">
    <source>
        <dbReference type="PROSITE-ProRule" id="PRU00703"/>
    </source>
</evidence>
<keyword evidence="1 2" id="KW-0129">CBS domain</keyword>
<dbReference type="AlphaFoldDB" id="C6XAA7"/>
<proteinExistence type="predicted"/>
<dbReference type="Pfam" id="PF00571">
    <property type="entry name" value="CBS"/>
    <property type="match status" value="2"/>
</dbReference>
<dbReference type="eggNOG" id="COG2905">
    <property type="taxonomic scope" value="Bacteria"/>
</dbReference>
<dbReference type="HOGENOM" id="CLU_040681_3_2_4"/>
<dbReference type="OrthoDB" id="9807125at2"/>
<dbReference type="SUPFAM" id="SSF54631">
    <property type="entry name" value="CBS-domain pair"/>
    <property type="match status" value="1"/>
</dbReference>
<dbReference type="InterPro" id="IPR044725">
    <property type="entry name" value="CBSX3_CBS_dom"/>
</dbReference>
<dbReference type="EMBL" id="CP001674">
    <property type="protein sequence ID" value="ACT51648.1"/>
    <property type="molecule type" value="Genomic_DNA"/>
</dbReference>
<dbReference type="PROSITE" id="PS51371">
    <property type="entry name" value="CBS"/>
    <property type="match status" value="2"/>
</dbReference>
<reference evidence="4 5" key="2">
    <citation type="journal article" date="2011" name="J. Bacteriol.">
        <title>Genomes of three methylotrophs from a single niche uncover genetic and metabolic divergence of Methylophilaceae.</title>
        <authorList>
            <person name="Lapidus A."/>
            <person name="Clum A."/>
            <person name="Labutti K."/>
            <person name="Kaluzhnaya M.G."/>
            <person name="Lim S."/>
            <person name="Beck D.A."/>
            <person name="Glavina Del Rio T."/>
            <person name="Nolan M."/>
            <person name="Mavromatis K."/>
            <person name="Huntemann M."/>
            <person name="Lucas S."/>
            <person name="Lidstrom M.E."/>
            <person name="Ivanova N."/>
            <person name="Chistoserdova L."/>
        </authorList>
    </citation>
    <scope>NUCLEOTIDE SEQUENCE [LARGE SCALE GENOMIC DNA]</scope>
    <source>
        <strain evidence="4 5">SIP3-4</strain>
    </source>
</reference>
<dbReference type="CDD" id="cd04623">
    <property type="entry name" value="CBS_pair_bac_euk"/>
    <property type="match status" value="1"/>
</dbReference>
<dbReference type="STRING" id="582744.Msip34_2411"/>